<protein>
    <submittedName>
        <fullName evidence="5">Farnesol dehydrogenase-like</fullName>
    </submittedName>
</protein>
<dbReference type="InterPro" id="IPR002347">
    <property type="entry name" value="SDR_fam"/>
</dbReference>
<dbReference type="GO" id="GO:0016616">
    <property type="term" value="F:oxidoreductase activity, acting on the CH-OH group of donors, NAD or NADP as acceptor"/>
    <property type="evidence" value="ECO:0007669"/>
    <property type="project" value="UniProtKB-ARBA"/>
</dbReference>
<dbReference type="AlphaFoldDB" id="A0A7F5RNN0"/>
<keyword evidence="2" id="KW-0560">Oxidoreductase</keyword>
<accession>A0A7F5RNN0</accession>
<dbReference type="PROSITE" id="PS00061">
    <property type="entry name" value="ADH_SHORT"/>
    <property type="match status" value="1"/>
</dbReference>
<dbReference type="GeneID" id="108737071"/>
<dbReference type="InterPro" id="IPR020904">
    <property type="entry name" value="Sc_DH/Rdtase_CS"/>
</dbReference>
<dbReference type="SUPFAM" id="SSF51735">
    <property type="entry name" value="NAD(P)-binding Rossmann-fold domains"/>
    <property type="match status" value="1"/>
</dbReference>
<gene>
    <name evidence="5" type="primary">LOC108737071</name>
</gene>
<keyword evidence="4" id="KW-1185">Reference proteome</keyword>
<dbReference type="Proteomes" id="UP000192223">
    <property type="component" value="Unplaced"/>
</dbReference>
<dbReference type="Gene3D" id="3.40.50.720">
    <property type="entry name" value="NAD(P)-binding Rossmann-like Domain"/>
    <property type="match status" value="1"/>
</dbReference>
<dbReference type="InterPro" id="IPR036291">
    <property type="entry name" value="NAD(P)-bd_dom_sf"/>
</dbReference>
<dbReference type="PANTHER" id="PTHR43115:SF4">
    <property type="entry name" value="DEHYDROGENASE_REDUCTASE SDR FAMILY MEMBER 11"/>
    <property type="match status" value="1"/>
</dbReference>
<sequence>MLGSSLSVILICQVTLGVLMVDQYIYKDLIHLLQLRASELLLLMVAGLDICKATLDQLDKKLTNSKGKFWSLAVDITNESEVVDGFEWIKEHLGPVHILVNCAGIARDNDLIDGDAQMWKDVLDTNVFGLCLATREAVKHMTSNEIKGHVIHINSISGHTVLPYSRTNVYCASKYAVTALTETLRREIVLKGLGIKVTSISPGLVSTNLYESAGFHPKAIKAIGNRPSLYPKDIADGVLYVLGTPPHVQVHELTIKPVGEID</sequence>
<dbReference type="InParanoid" id="A0A7F5RNN0"/>
<dbReference type="PRINTS" id="PR00081">
    <property type="entry name" value="GDHRDH"/>
</dbReference>
<dbReference type="PANTHER" id="PTHR43115">
    <property type="entry name" value="DEHYDROGENASE/REDUCTASE SDR FAMILY MEMBER 11"/>
    <property type="match status" value="1"/>
</dbReference>
<comment type="similarity">
    <text evidence="1 3">Belongs to the short-chain dehydrogenases/reductases (SDR) family.</text>
</comment>
<reference evidence="5" key="1">
    <citation type="submission" date="2025-08" db="UniProtKB">
        <authorList>
            <consortium name="RefSeq"/>
        </authorList>
    </citation>
    <scope>IDENTIFICATION</scope>
    <source>
        <tissue evidence="5">Entire body</tissue>
    </source>
</reference>
<dbReference type="PRINTS" id="PR00080">
    <property type="entry name" value="SDRFAMILY"/>
</dbReference>
<evidence type="ECO:0000256" key="3">
    <source>
        <dbReference type="RuleBase" id="RU000363"/>
    </source>
</evidence>
<dbReference type="OrthoDB" id="1933717at2759"/>
<dbReference type="KEGG" id="apln:108737071"/>
<evidence type="ECO:0000256" key="2">
    <source>
        <dbReference type="ARBA" id="ARBA00023002"/>
    </source>
</evidence>
<evidence type="ECO:0000313" key="5">
    <source>
        <dbReference type="RefSeq" id="XP_025837634.1"/>
    </source>
</evidence>
<dbReference type="Pfam" id="PF00106">
    <property type="entry name" value="adh_short"/>
    <property type="match status" value="1"/>
</dbReference>
<name>A0A7F5RNN0_AGRPL</name>
<dbReference type="RefSeq" id="XP_025837634.1">
    <property type="nucleotide sequence ID" value="XM_025981849.1"/>
</dbReference>
<organism evidence="4 5">
    <name type="scientific">Agrilus planipennis</name>
    <name type="common">Emerald ash borer</name>
    <name type="synonym">Agrilus marcopoli</name>
    <dbReference type="NCBI Taxonomy" id="224129"/>
    <lineage>
        <taxon>Eukaryota</taxon>
        <taxon>Metazoa</taxon>
        <taxon>Ecdysozoa</taxon>
        <taxon>Arthropoda</taxon>
        <taxon>Hexapoda</taxon>
        <taxon>Insecta</taxon>
        <taxon>Pterygota</taxon>
        <taxon>Neoptera</taxon>
        <taxon>Endopterygota</taxon>
        <taxon>Coleoptera</taxon>
        <taxon>Polyphaga</taxon>
        <taxon>Elateriformia</taxon>
        <taxon>Buprestoidea</taxon>
        <taxon>Buprestidae</taxon>
        <taxon>Agrilinae</taxon>
        <taxon>Agrilus</taxon>
    </lineage>
</organism>
<evidence type="ECO:0000313" key="4">
    <source>
        <dbReference type="Proteomes" id="UP000192223"/>
    </source>
</evidence>
<proteinExistence type="inferred from homology"/>
<evidence type="ECO:0000256" key="1">
    <source>
        <dbReference type="ARBA" id="ARBA00006484"/>
    </source>
</evidence>
<dbReference type="FunFam" id="3.40.50.720:FF:000047">
    <property type="entry name" value="NADP-dependent L-serine/L-allo-threonine dehydrogenase"/>
    <property type="match status" value="1"/>
</dbReference>